<evidence type="ECO:0000313" key="3">
    <source>
        <dbReference type="EMBL" id="CAK0903294.1"/>
    </source>
</evidence>
<dbReference type="InterPro" id="IPR012337">
    <property type="entry name" value="RNaseH-like_sf"/>
</dbReference>
<comment type="caution">
    <text evidence="3">The sequence shown here is derived from an EMBL/GenBank/DDBJ whole genome shotgun (WGS) entry which is preliminary data.</text>
</comment>
<dbReference type="Pfam" id="PF07727">
    <property type="entry name" value="RVT_2"/>
    <property type="match status" value="1"/>
</dbReference>
<evidence type="ECO:0000256" key="1">
    <source>
        <dbReference type="SAM" id="MobiDB-lite"/>
    </source>
</evidence>
<accession>A0ABN9XTH3</accession>
<feature type="region of interest" description="Disordered" evidence="1">
    <location>
        <begin position="211"/>
        <end position="233"/>
    </location>
</feature>
<dbReference type="InterPro" id="IPR013103">
    <property type="entry name" value="RVT_2"/>
</dbReference>
<evidence type="ECO:0000259" key="2">
    <source>
        <dbReference type="Pfam" id="PF07727"/>
    </source>
</evidence>
<proteinExistence type="predicted"/>
<feature type="compositionally biased region" description="Basic and acidic residues" evidence="1">
    <location>
        <begin position="215"/>
        <end position="233"/>
    </location>
</feature>
<dbReference type="Proteomes" id="UP001189429">
    <property type="component" value="Unassembled WGS sequence"/>
</dbReference>
<name>A0ABN9XTH3_9DINO</name>
<dbReference type="EMBL" id="CAUYUJ010021200">
    <property type="protein sequence ID" value="CAK0903294.1"/>
    <property type="molecule type" value="Genomic_DNA"/>
</dbReference>
<reference evidence="3" key="1">
    <citation type="submission" date="2023-10" db="EMBL/GenBank/DDBJ databases">
        <authorList>
            <person name="Chen Y."/>
            <person name="Shah S."/>
            <person name="Dougan E. K."/>
            <person name="Thang M."/>
            <person name="Chan C."/>
        </authorList>
    </citation>
    <scope>NUCLEOTIDE SEQUENCE [LARGE SCALE GENOMIC DNA]</scope>
</reference>
<feature type="domain" description="Reverse transcriptase Ty1/copia-type" evidence="2">
    <location>
        <begin position="333"/>
        <end position="559"/>
    </location>
</feature>
<evidence type="ECO:0000313" key="4">
    <source>
        <dbReference type="Proteomes" id="UP001189429"/>
    </source>
</evidence>
<keyword evidence="4" id="KW-1185">Reference proteome</keyword>
<dbReference type="InterPro" id="IPR036397">
    <property type="entry name" value="RNaseH_sf"/>
</dbReference>
<organism evidence="3 4">
    <name type="scientific">Prorocentrum cordatum</name>
    <dbReference type="NCBI Taxonomy" id="2364126"/>
    <lineage>
        <taxon>Eukaryota</taxon>
        <taxon>Sar</taxon>
        <taxon>Alveolata</taxon>
        <taxon>Dinophyceae</taxon>
        <taxon>Prorocentrales</taxon>
        <taxon>Prorocentraceae</taxon>
        <taxon>Prorocentrum</taxon>
    </lineage>
</organism>
<sequence>MVKSRNATAEELKNSLWSRWIAYFGRPRIFQVNPEGAWMSNTIRENLESSSIQRGPIPRQAHWQIGGIERLICLIKDLLTTLARECPGKSCEEYLARAVVAYNEFDRHRVFSPLQVALGRAPDLDGSFMDAPGDPVNLPALESEAVDAEFGENFKFMRQLRDASDREVAEHEITHGTELPWTFNSMTQGLRAGQYEDLADDPRLIPSDTEFVDAGGDHYGLERSDRQKRRDQIDQQGLTAEIQPFACSWNREDNAIEVEISLPERARGGSAARDLSPFVATQLRRQRAEVRERTLSAADLEKFRKARTREAQERIKEMVLEGLPSHASAPSDRLMRLRWVLTWKVDPAEPGGRRAKARSVILGFQDPDLTTQESHAPTATRTARQVSLQKAANLKMRVAGGDVKSAFLQGEELDRELFVKPTGEIVEMLGLRSGQAAILKKSAYGLVQAPRAWHQAMNRKLKELGWRQLESDPCVWILTSPSTTGRPDDIVAIALSRVDDFSFAGREADKTWQQARRQVTGAFRWTEWEYNTFTQCGVDVTQRADFGFTPSQAAYTEQIEEIEVPAERRRQLSSPVTVAEKTQFRAATGSLQWKGTQTGPNILAELSLLQSKTESCTVDDLVKVNKLIKRAKETKGRMLEISPFAECELAVVGWGDAAFGNRVDGKSTEGRVLGIVPVSFLAGEETGVSLISWRSGKVERTCRSPPSAEVSATVNTEDEVTYVRFLLAELSGWKPDLRDPWAQVRKVQECLITDSKNLYDRLRCPEKRMGGKEFRTGLELLALRDGIVACGCPVRWVHTGAMLANSLTKDHERWKL</sequence>
<dbReference type="Gene3D" id="3.30.420.10">
    <property type="entry name" value="Ribonuclease H-like superfamily/Ribonuclease H"/>
    <property type="match status" value="1"/>
</dbReference>
<dbReference type="SUPFAM" id="SSF53098">
    <property type="entry name" value="Ribonuclease H-like"/>
    <property type="match status" value="1"/>
</dbReference>
<protein>
    <recommendedName>
        <fullName evidence="2">Reverse transcriptase Ty1/copia-type domain-containing protein</fullName>
    </recommendedName>
</protein>
<gene>
    <name evidence="3" type="ORF">PCOR1329_LOCUS79644</name>
</gene>